<accession>A0A1I2J1B2</accession>
<protein>
    <submittedName>
        <fullName evidence="1">Uncharacterized protein</fullName>
    </submittedName>
</protein>
<organism evidence="1 2">
    <name type="scientific">Nannocystis exedens</name>
    <dbReference type="NCBI Taxonomy" id="54"/>
    <lineage>
        <taxon>Bacteria</taxon>
        <taxon>Pseudomonadati</taxon>
        <taxon>Myxococcota</taxon>
        <taxon>Polyangia</taxon>
        <taxon>Nannocystales</taxon>
        <taxon>Nannocystaceae</taxon>
        <taxon>Nannocystis</taxon>
    </lineage>
</organism>
<evidence type="ECO:0000313" key="1">
    <source>
        <dbReference type="EMBL" id="SFF47808.1"/>
    </source>
</evidence>
<gene>
    <name evidence="1" type="ORF">SAMN02745121_09110</name>
</gene>
<sequence length="72" mass="7724">MEGWNEAELTAPAGILPAGLWGQVPAGDPYLLHANLLTTDILNAQSVFEVRTGAPMQVRAQFTPYAGNTRLT</sequence>
<dbReference type="EMBL" id="FOMX01000106">
    <property type="protein sequence ID" value="SFF47808.1"/>
    <property type="molecule type" value="Genomic_DNA"/>
</dbReference>
<dbReference type="AlphaFoldDB" id="A0A1I2J1B2"/>
<keyword evidence="2" id="KW-1185">Reference proteome</keyword>
<reference evidence="2" key="1">
    <citation type="submission" date="2016-10" db="EMBL/GenBank/DDBJ databases">
        <authorList>
            <person name="Varghese N."/>
            <person name="Submissions S."/>
        </authorList>
    </citation>
    <scope>NUCLEOTIDE SEQUENCE [LARGE SCALE GENOMIC DNA]</scope>
    <source>
        <strain evidence="2">ATCC 25963</strain>
    </source>
</reference>
<evidence type="ECO:0000313" key="2">
    <source>
        <dbReference type="Proteomes" id="UP000199400"/>
    </source>
</evidence>
<feature type="non-terminal residue" evidence="1">
    <location>
        <position position="72"/>
    </location>
</feature>
<proteinExistence type="predicted"/>
<name>A0A1I2J1B2_9BACT</name>
<dbReference type="Proteomes" id="UP000199400">
    <property type="component" value="Unassembled WGS sequence"/>
</dbReference>
<dbReference type="RefSeq" id="WP_143141588.1">
    <property type="nucleotide sequence ID" value="NZ_FOMX01000106.1"/>
</dbReference>